<dbReference type="STRING" id="3880.A0A072VRA8"/>
<feature type="binding site" evidence="1">
    <location>
        <position position="152"/>
    </location>
    <ligand>
        <name>ATP</name>
        <dbReference type="ChEBI" id="CHEBI:30616"/>
    </ligand>
</feature>
<feature type="region of interest" description="Disordered" evidence="2">
    <location>
        <begin position="1"/>
        <end position="54"/>
    </location>
</feature>
<dbReference type="EnsemblPlants" id="KEH44539">
    <property type="protein sequence ID" value="KEH44539"/>
    <property type="gene ID" value="MTR_1g116205"/>
</dbReference>
<keyword evidence="5" id="KW-1185">Reference proteome</keyword>
<dbReference type="HOGENOM" id="CLU_1549876_0_0_1"/>
<gene>
    <name evidence="3" type="ordered locus">MTR_1g116205</name>
</gene>
<keyword evidence="1" id="KW-0547">Nucleotide-binding</keyword>
<dbReference type="EMBL" id="CM001217">
    <property type="protein sequence ID" value="KEH44539.1"/>
    <property type="molecule type" value="Genomic_DNA"/>
</dbReference>
<name>A0A072VRA8_MEDTR</name>
<protein>
    <submittedName>
        <fullName evidence="3">Casein kinase, putative</fullName>
    </submittedName>
</protein>
<reference evidence="4" key="3">
    <citation type="submission" date="2015-04" db="UniProtKB">
        <authorList>
            <consortium name="EnsemblPlants"/>
        </authorList>
    </citation>
    <scope>IDENTIFICATION</scope>
    <source>
        <strain evidence="4">cv. Jemalong A17</strain>
    </source>
</reference>
<dbReference type="GO" id="GO:0016301">
    <property type="term" value="F:kinase activity"/>
    <property type="evidence" value="ECO:0007669"/>
    <property type="project" value="UniProtKB-KW"/>
</dbReference>
<reference evidence="3 5" key="1">
    <citation type="journal article" date="2011" name="Nature">
        <title>The Medicago genome provides insight into the evolution of rhizobial symbioses.</title>
        <authorList>
            <person name="Young N.D."/>
            <person name="Debelle F."/>
            <person name="Oldroyd G.E."/>
            <person name="Geurts R."/>
            <person name="Cannon S.B."/>
            <person name="Udvardi M.K."/>
            <person name="Benedito V.A."/>
            <person name="Mayer K.F."/>
            <person name="Gouzy J."/>
            <person name="Schoof H."/>
            <person name="Van de Peer Y."/>
            <person name="Proost S."/>
            <person name="Cook D.R."/>
            <person name="Meyers B.C."/>
            <person name="Spannagl M."/>
            <person name="Cheung F."/>
            <person name="De Mita S."/>
            <person name="Krishnakumar V."/>
            <person name="Gundlach H."/>
            <person name="Zhou S."/>
            <person name="Mudge J."/>
            <person name="Bharti A.K."/>
            <person name="Murray J.D."/>
            <person name="Naoumkina M.A."/>
            <person name="Rosen B."/>
            <person name="Silverstein K.A."/>
            <person name="Tang H."/>
            <person name="Rombauts S."/>
            <person name="Zhao P.X."/>
            <person name="Zhou P."/>
            <person name="Barbe V."/>
            <person name="Bardou P."/>
            <person name="Bechner M."/>
            <person name="Bellec A."/>
            <person name="Berger A."/>
            <person name="Berges H."/>
            <person name="Bidwell S."/>
            <person name="Bisseling T."/>
            <person name="Choisne N."/>
            <person name="Couloux A."/>
            <person name="Denny R."/>
            <person name="Deshpande S."/>
            <person name="Dai X."/>
            <person name="Doyle J.J."/>
            <person name="Dudez A.M."/>
            <person name="Farmer A.D."/>
            <person name="Fouteau S."/>
            <person name="Franken C."/>
            <person name="Gibelin C."/>
            <person name="Gish J."/>
            <person name="Goldstein S."/>
            <person name="Gonzalez A.J."/>
            <person name="Green P.J."/>
            <person name="Hallab A."/>
            <person name="Hartog M."/>
            <person name="Hua A."/>
            <person name="Humphray S.J."/>
            <person name="Jeong D.H."/>
            <person name="Jing Y."/>
            <person name="Jocker A."/>
            <person name="Kenton S.M."/>
            <person name="Kim D.J."/>
            <person name="Klee K."/>
            <person name="Lai H."/>
            <person name="Lang C."/>
            <person name="Lin S."/>
            <person name="Macmil S.L."/>
            <person name="Magdelenat G."/>
            <person name="Matthews L."/>
            <person name="McCorrison J."/>
            <person name="Monaghan E.L."/>
            <person name="Mun J.H."/>
            <person name="Najar F.Z."/>
            <person name="Nicholson C."/>
            <person name="Noirot C."/>
            <person name="O'Bleness M."/>
            <person name="Paule C.R."/>
            <person name="Poulain J."/>
            <person name="Prion F."/>
            <person name="Qin B."/>
            <person name="Qu C."/>
            <person name="Retzel E.F."/>
            <person name="Riddle C."/>
            <person name="Sallet E."/>
            <person name="Samain S."/>
            <person name="Samson N."/>
            <person name="Sanders I."/>
            <person name="Saurat O."/>
            <person name="Scarpelli C."/>
            <person name="Schiex T."/>
            <person name="Segurens B."/>
            <person name="Severin A.J."/>
            <person name="Sherrier D.J."/>
            <person name="Shi R."/>
            <person name="Sims S."/>
            <person name="Singer S.R."/>
            <person name="Sinharoy S."/>
            <person name="Sterck L."/>
            <person name="Viollet A."/>
            <person name="Wang B.B."/>
            <person name="Wang K."/>
            <person name="Wang M."/>
            <person name="Wang X."/>
            <person name="Warfsmann J."/>
            <person name="Weissenbach J."/>
            <person name="White D.D."/>
            <person name="White J.D."/>
            <person name="Wiley G.B."/>
            <person name="Wincker P."/>
            <person name="Xing Y."/>
            <person name="Yang L."/>
            <person name="Yao Z."/>
            <person name="Ying F."/>
            <person name="Zhai J."/>
            <person name="Zhou L."/>
            <person name="Zuber A."/>
            <person name="Denarie J."/>
            <person name="Dixon R.A."/>
            <person name="May G.D."/>
            <person name="Schwartz D.C."/>
            <person name="Rogers J."/>
            <person name="Quetier F."/>
            <person name="Town C.D."/>
            <person name="Roe B.A."/>
        </authorList>
    </citation>
    <scope>NUCLEOTIDE SEQUENCE [LARGE SCALE GENOMIC DNA]</scope>
    <source>
        <strain evidence="3">A17</strain>
        <strain evidence="4 5">cv. Jemalong A17</strain>
    </source>
</reference>
<keyword evidence="3" id="KW-0418">Kinase</keyword>
<organism evidence="3 5">
    <name type="scientific">Medicago truncatula</name>
    <name type="common">Barrel medic</name>
    <name type="synonym">Medicago tribuloides</name>
    <dbReference type="NCBI Taxonomy" id="3880"/>
    <lineage>
        <taxon>Eukaryota</taxon>
        <taxon>Viridiplantae</taxon>
        <taxon>Streptophyta</taxon>
        <taxon>Embryophyta</taxon>
        <taxon>Tracheophyta</taxon>
        <taxon>Spermatophyta</taxon>
        <taxon>Magnoliopsida</taxon>
        <taxon>eudicotyledons</taxon>
        <taxon>Gunneridae</taxon>
        <taxon>Pentapetalae</taxon>
        <taxon>rosids</taxon>
        <taxon>fabids</taxon>
        <taxon>Fabales</taxon>
        <taxon>Fabaceae</taxon>
        <taxon>Papilionoideae</taxon>
        <taxon>50 kb inversion clade</taxon>
        <taxon>NPAAA clade</taxon>
        <taxon>Hologalegina</taxon>
        <taxon>IRL clade</taxon>
        <taxon>Trifolieae</taxon>
        <taxon>Medicago</taxon>
    </lineage>
</organism>
<reference evidence="3 5" key="2">
    <citation type="journal article" date="2014" name="BMC Genomics">
        <title>An improved genome release (version Mt4.0) for the model legume Medicago truncatula.</title>
        <authorList>
            <person name="Tang H."/>
            <person name="Krishnakumar V."/>
            <person name="Bidwell S."/>
            <person name="Rosen B."/>
            <person name="Chan A."/>
            <person name="Zhou S."/>
            <person name="Gentzbittel L."/>
            <person name="Childs K.L."/>
            <person name="Yandell M."/>
            <person name="Gundlach H."/>
            <person name="Mayer K.F."/>
            <person name="Schwartz D.C."/>
            <person name="Town C.D."/>
        </authorList>
    </citation>
    <scope>GENOME REANNOTATION</scope>
    <source>
        <strain evidence="3">A17</strain>
        <strain evidence="4 5">cv. Jemalong A17</strain>
    </source>
</reference>
<dbReference type="Gene3D" id="3.30.200.20">
    <property type="entry name" value="Phosphorylase Kinase, domain 1"/>
    <property type="match status" value="1"/>
</dbReference>
<evidence type="ECO:0000313" key="4">
    <source>
        <dbReference type="EnsemblPlants" id="KEH44539"/>
    </source>
</evidence>
<dbReference type="PROSITE" id="PS00107">
    <property type="entry name" value="PROTEIN_KINASE_ATP"/>
    <property type="match status" value="1"/>
</dbReference>
<dbReference type="Proteomes" id="UP000002051">
    <property type="component" value="Unassembled WGS sequence"/>
</dbReference>
<proteinExistence type="predicted"/>
<dbReference type="SUPFAM" id="SSF56112">
    <property type="entry name" value="Protein kinase-like (PK-like)"/>
    <property type="match status" value="1"/>
</dbReference>
<keyword evidence="3" id="KW-0808">Transferase</keyword>
<keyword evidence="1" id="KW-0067">ATP-binding</keyword>
<dbReference type="AlphaFoldDB" id="A0A072VRA8"/>
<evidence type="ECO:0000313" key="3">
    <source>
        <dbReference type="EMBL" id="KEH44539.1"/>
    </source>
</evidence>
<feature type="compositionally biased region" description="Pro residues" evidence="2">
    <location>
        <begin position="13"/>
        <end position="26"/>
    </location>
</feature>
<dbReference type="GO" id="GO:0005524">
    <property type="term" value="F:ATP binding"/>
    <property type="evidence" value="ECO:0007669"/>
    <property type="project" value="UniProtKB-UniRule"/>
</dbReference>
<evidence type="ECO:0000256" key="2">
    <source>
        <dbReference type="SAM" id="MobiDB-lite"/>
    </source>
</evidence>
<sequence length="173" mass="18826">MPQLRSGVRRPRPAAPSPPPPPPPKPATRGRPRTRLAAAKNINKSSQEEDPPLLLQPDTFVVEPPKENIVIEEEAVGVMGDERVGLSANKDKAVAAVPEEDANSPPLPERVQVGGSPLYKVERKLGKGGFGQVFVGRRERANAPGAVEVALKFEHRNSKGCNYGPPYEWQVYK</sequence>
<evidence type="ECO:0000313" key="5">
    <source>
        <dbReference type="Proteomes" id="UP000002051"/>
    </source>
</evidence>
<dbReference type="InterPro" id="IPR017441">
    <property type="entry name" value="Protein_kinase_ATP_BS"/>
</dbReference>
<dbReference type="InterPro" id="IPR011009">
    <property type="entry name" value="Kinase-like_dom_sf"/>
</dbReference>
<evidence type="ECO:0000256" key="1">
    <source>
        <dbReference type="PROSITE-ProRule" id="PRU10141"/>
    </source>
</evidence>
<accession>A0A072VRA8</accession>